<comment type="caution">
    <text evidence="1">The sequence shown here is derived from an EMBL/GenBank/DDBJ whole genome shotgun (WGS) entry which is preliminary data.</text>
</comment>
<protein>
    <submittedName>
        <fullName evidence="1">Sirohydrochlorin cobaltochelatase</fullName>
    </submittedName>
</protein>
<dbReference type="SUPFAM" id="SSF53800">
    <property type="entry name" value="Chelatase"/>
    <property type="match status" value="1"/>
</dbReference>
<sequence length="282" mass="32422">MKKAILVVSFGTTHKDTLELTIERIEDRVRENFKEYEVRRAFTAHQIIKILKERDGIHEDTPEEALEKLKNEGFEEVIVQPLHLIPGAEFDYVTSVVDKYKEDGIFKKIAMGRPALFYKTAEEHIPDDYQIFTESLEEILTEYKDVVFMGHGSVHPANACYPCLQSVLRDNGYDSVYVGTVEGYPTIYDVVRWIKKDKINKVTLVPLMLVAGDHAKNDMAGDDEDSWKNILKDEGIETDICLRGLGEFKKFQDIYLQHIKDAIEGKYEGLGRTKKGLKRCKK</sequence>
<dbReference type="RefSeq" id="WP_268051115.1">
    <property type="nucleotide sequence ID" value="NZ_JAPQES010000006.1"/>
</dbReference>
<reference evidence="1" key="1">
    <citation type="submission" date="2022-12" db="EMBL/GenBank/DDBJ databases">
        <authorList>
            <person name="Wang J."/>
        </authorList>
    </citation>
    <scope>NUCLEOTIDE SEQUENCE</scope>
    <source>
        <strain evidence="1">HY-42-06</strain>
    </source>
</reference>
<dbReference type="Gene3D" id="3.40.50.1400">
    <property type="match status" value="2"/>
</dbReference>
<evidence type="ECO:0000313" key="2">
    <source>
        <dbReference type="Proteomes" id="UP001079657"/>
    </source>
</evidence>
<gene>
    <name evidence="1" type="ORF">OXH55_16235</name>
</gene>
<dbReference type="Proteomes" id="UP001079657">
    <property type="component" value="Unassembled WGS sequence"/>
</dbReference>
<name>A0ABT4CSX3_9CLOT</name>
<dbReference type="PIRSF" id="PIRSF033579">
    <property type="entry name" value="Anaer_Co_chel"/>
    <property type="match status" value="1"/>
</dbReference>
<keyword evidence="2" id="KW-1185">Reference proteome</keyword>
<dbReference type="Pfam" id="PF06180">
    <property type="entry name" value="CbiK"/>
    <property type="match status" value="1"/>
</dbReference>
<organism evidence="1 2">
    <name type="scientific">Clostridium ganghwense</name>
    <dbReference type="NCBI Taxonomy" id="312089"/>
    <lineage>
        <taxon>Bacteria</taxon>
        <taxon>Bacillati</taxon>
        <taxon>Bacillota</taxon>
        <taxon>Clostridia</taxon>
        <taxon>Eubacteriales</taxon>
        <taxon>Clostridiaceae</taxon>
        <taxon>Clostridium</taxon>
    </lineage>
</organism>
<dbReference type="EMBL" id="JAPQES010000006">
    <property type="protein sequence ID" value="MCY6372180.1"/>
    <property type="molecule type" value="Genomic_DNA"/>
</dbReference>
<evidence type="ECO:0000313" key="1">
    <source>
        <dbReference type="EMBL" id="MCY6372180.1"/>
    </source>
</evidence>
<dbReference type="InterPro" id="IPR010388">
    <property type="entry name" value="Anaerobic_Co-chelatase"/>
</dbReference>
<proteinExistence type="predicted"/>
<dbReference type="CDD" id="cd03412">
    <property type="entry name" value="CbiK_N"/>
    <property type="match status" value="1"/>
</dbReference>
<dbReference type="CDD" id="cd03413">
    <property type="entry name" value="CbiK_C"/>
    <property type="match status" value="1"/>
</dbReference>
<accession>A0ABT4CSX3</accession>